<dbReference type="SUPFAM" id="SSF52540">
    <property type="entry name" value="P-loop containing nucleoside triphosphate hydrolases"/>
    <property type="match status" value="1"/>
</dbReference>
<sequence length="193" mass="20229">MPGRVLILNGAPRAGKSALARAVQAQVPGSWVNWGVDGFNAALPPALLPGIGLRPGGERPDLETRLPGLFAGYFAAMAGLARRGLDVVADLGLHADYATPFDPMTVLRRELAGLPVVLVGVDCALDIVMARRNADPRDGFYASGPGVPAPVARWQAAVHEGKRYHMRLDMGALTPEQGAARLARLLTGDGPIA</sequence>
<dbReference type="EMBL" id="JBHRYD010000001">
    <property type="protein sequence ID" value="MFC3704113.1"/>
    <property type="molecule type" value="Genomic_DNA"/>
</dbReference>
<accession>A0ABV7X0Q9</accession>
<dbReference type="PIRSF" id="PIRSF007531">
    <property type="entry name" value="CPT"/>
    <property type="match status" value="1"/>
</dbReference>
<dbReference type="RefSeq" id="WP_380095445.1">
    <property type="nucleotide sequence ID" value="NZ_JBHRYD010000001.1"/>
</dbReference>
<dbReference type="InterPro" id="IPR027417">
    <property type="entry name" value="P-loop_NTPase"/>
</dbReference>
<gene>
    <name evidence="1" type="ORF">ACFOOL_05020</name>
</gene>
<dbReference type="Pfam" id="PF07931">
    <property type="entry name" value="CPT"/>
    <property type="match status" value="1"/>
</dbReference>
<dbReference type="Gene3D" id="3.40.50.300">
    <property type="entry name" value="P-loop containing nucleotide triphosphate hydrolases"/>
    <property type="match status" value="1"/>
</dbReference>
<evidence type="ECO:0000313" key="1">
    <source>
        <dbReference type="EMBL" id="MFC3704113.1"/>
    </source>
</evidence>
<comment type="caution">
    <text evidence="1">The sequence shown here is derived from an EMBL/GenBank/DDBJ whole genome shotgun (WGS) entry which is preliminary data.</text>
</comment>
<evidence type="ECO:0000313" key="2">
    <source>
        <dbReference type="Proteomes" id="UP001595613"/>
    </source>
</evidence>
<keyword evidence="2" id="KW-1185">Reference proteome</keyword>
<reference evidence="2" key="1">
    <citation type="journal article" date="2019" name="Int. J. Syst. Evol. Microbiol.">
        <title>The Global Catalogue of Microorganisms (GCM) 10K type strain sequencing project: providing services to taxonomists for standard genome sequencing and annotation.</title>
        <authorList>
            <consortium name="The Broad Institute Genomics Platform"/>
            <consortium name="The Broad Institute Genome Sequencing Center for Infectious Disease"/>
            <person name="Wu L."/>
            <person name="Ma J."/>
        </authorList>
    </citation>
    <scope>NUCLEOTIDE SEQUENCE [LARGE SCALE GENOMIC DNA]</scope>
    <source>
        <strain evidence="2">KCTC 42281</strain>
    </source>
</reference>
<organism evidence="1 2">
    <name type="scientific">Devosia honganensis</name>
    <dbReference type="NCBI Taxonomy" id="1610527"/>
    <lineage>
        <taxon>Bacteria</taxon>
        <taxon>Pseudomonadati</taxon>
        <taxon>Pseudomonadota</taxon>
        <taxon>Alphaproteobacteria</taxon>
        <taxon>Hyphomicrobiales</taxon>
        <taxon>Devosiaceae</taxon>
        <taxon>Devosia</taxon>
    </lineage>
</organism>
<dbReference type="InterPro" id="IPR012853">
    <property type="entry name" value="CPT"/>
</dbReference>
<name>A0ABV7X0Q9_9HYPH</name>
<dbReference type="Proteomes" id="UP001595613">
    <property type="component" value="Unassembled WGS sequence"/>
</dbReference>
<protein>
    <submittedName>
        <fullName evidence="1">Chloramphenicol phosphotransferase</fullName>
    </submittedName>
</protein>
<proteinExistence type="predicted"/>